<dbReference type="Gene3D" id="1.20.272.10">
    <property type="match status" value="1"/>
</dbReference>
<evidence type="ECO:0000256" key="1">
    <source>
        <dbReference type="ARBA" id="ARBA00022705"/>
    </source>
</evidence>
<proteinExistence type="predicted"/>
<dbReference type="SUPFAM" id="SSF52540">
    <property type="entry name" value="P-loop containing nucleoside triphosphate hydrolases"/>
    <property type="match status" value="1"/>
</dbReference>
<evidence type="ECO:0000313" key="2">
    <source>
        <dbReference type="Proteomes" id="UP000095280"/>
    </source>
</evidence>
<dbReference type="GO" id="GO:0005663">
    <property type="term" value="C:DNA replication factor C complex"/>
    <property type="evidence" value="ECO:0007669"/>
    <property type="project" value="TreeGrafter"/>
</dbReference>
<name>A0A1I8F6D8_9PLAT</name>
<dbReference type="GO" id="GO:0006281">
    <property type="term" value="P:DNA repair"/>
    <property type="evidence" value="ECO:0007669"/>
    <property type="project" value="TreeGrafter"/>
</dbReference>
<keyword evidence="2" id="KW-1185">Reference proteome</keyword>
<dbReference type="WBParaSite" id="maker-unitig_22233-snap-gene-0.1-mRNA-1">
    <property type="protein sequence ID" value="maker-unitig_22233-snap-gene-0.1-mRNA-1"/>
    <property type="gene ID" value="maker-unitig_22233-snap-gene-0.1"/>
</dbReference>
<dbReference type="PANTHER" id="PTHR11669:SF1">
    <property type="entry name" value="REPLICATION FACTOR C SUBUNIT 3"/>
    <property type="match status" value="1"/>
</dbReference>
<dbReference type="AlphaFoldDB" id="A0A1I8F6D8"/>
<dbReference type="GO" id="GO:0005634">
    <property type="term" value="C:nucleus"/>
    <property type="evidence" value="ECO:0007669"/>
    <property type="project" value="TreeGrafter"/>
</dbReference>
<dbReference type="Proteomes" id="UP000095280">
    <property type="component" value="Unplaced"/>
</dbReference>
<dbReference type="PANTHER" id="PTHR11669">
    <property type="entry name" value="REPLICATION FACTOR C / DNA POLYMERASE III GAMMA-TAU SUBUNIT"/>
    <property type="match status" value="1"/>
</dbReference>
<dbReference type="GO" id="GO:0006261">
    <property type="term" value="P:DNA-templated DNA replication"/>
    <property type="evidence" value="ECO:0007669"/>
    <property type="project" value="TreeGrafter"/>
</dbReference>
<evidence type="ECO:0000313" key="3">
    <source>
        <dbReference type="WBParaSite" id="maker-unitig_22233-snap-gene-0.1-mRNA-1"/>
    </source>
</evidence>
<dbReference type="FunFam" id="1.10.8.60:FF:000030">
    <property type="entry name" value="replication factor C subunit 3"/>
    <property type="match status" value="1"/>
</dbReference>
<dbReference type="Pfam" id="PF21960">
    <property type="entry name" value="RCF1-5-like_lid"/>
    <property type="match status" value="1"/>
</dbReference>
<sequence>STGLQKGQHARPLRRTMEKYMATCRLILCATALAKLFRPFAVDVLAVRVSAPTEDEIVQVLQGTCRKEGLSLPDSLARRIAQASERNLRRALLMAEACRAPAAALRSGPTAKKVLEEQSPARLLIVRTRLYETAEATASRLTSSCAAGHRADQLHATAEVLTLGAEYEHRMRLGQKAISIWRLSWPGSWAVYKKFMDEVIMADW</sequence>
<protein>
    <submittedName>
        <fullName evidence="3">Rubis-subs-bind domain-containing protein</fullName>
    </submittedName>
</protein>
<dbReference type="Gene3D" id="1.10.8.60">
    <property type="match status" value="1"/>
</dbReference>
<dbReference type="InterPro" id="IPR027417">
    <property type="entry name" value="P-loop_NTPase"/>
</dbReference>
<keyword evidence="1" id="KW-0235">DNA replication</keyword>
<accession>A0A1I8F6D8</accession>
<organism evidence="2 3">
    <name type="scientific">Macrostomum lignano</name>
    <dbReference type="NCBI Taxonomy" id="282301"/>
    <lineage>
        <taxon>Eukaryota</taxon>
        <taxon>Metazoa</taxon>
        <taxon>Spiralia</taxon>
        <taxon>Lophotrochozoa</taxon>
        <taxon>Platyhelminthes</taxon>
        <taxon>Rhabditophora</taxon>
        <taxon>Macrostomorpha</taxon>
        <taxon>Macrostomida</taxon>
        <taxon>Macrostomidae</taxon>
        <taxon>Macrostomum</taxon>
    </lineage>
</organism>
<dbReference type="GO" id="GO:0003689">
    <property type="term" value="F:DNA clamp loader activity"/>
    <property type="evidence" value="ECO:0007669"/>
    <property type="project" value="TreeGrafter"/>
</dbReference>
<reference evidence="3" key="1">
    <citation type="submission" date="2016-11" db="UniProtKB">
        <authorList>
            <consortium name="WormBaseParasite"/>
        </authorList>
    </citation>
    <scope>IDENTIFICATION</scope>
</reference>
<dbReference type="InterPro" id="IPR050238">
    <property type="entry name" value="DNA_Rep/Repair_Clamp_Loader"/>
</dbReference>